<dbReference type="InterPro" id="IPR000792">
    <property type="entry name" value="Tscrpt_reg_LuxR_C"/>
</dbReference>
<dbReference type="SMART" id="SM00421">
    <property type="entry name" value="HTH_LUXR"/>
    <property type="match status" value="1"/>
</dbReference>
<feature type="domain" description="HTH luxR-type" evidence="1">
    <location>
        <begin position="205"/>
        <end position="270"/>
    </location>
</feature>
<dbReference type="SUPFAM" id="SSF46894">
    <property type="entry name" value="C-terminal effector domain of the bipartite response regulators"/>
    <property type="match status" value="1"/>
</dbReference>
<name>A0A158F987_9BURK</name>
<evidence type="ECO:0000259" key="1">
    <source>
        <dbReference type="PROSITE" id="PS50043"/>
    </source>
</evidence>
<proteinExistence type="predicted"/>
<dbReference type="AlphaFoldDB" id="A0A158F987"/>
<comment type="caution">
    <text evidence="2">The sequence shown here is derived from an EMBL/GenBank/DDBJ whole genome shotgun (WGS) entry which is preliminary data.</text>
</comment>
<keyword evidence="3" id="KW-1185">Reference proteome</keyword>
<sequence length="272" mass="30006">MRSWRLDRPSLSGHLDLSRATSLVSAIGHDDANAFAAEVLKLLGDAAGISQCTVFAYEFNNRPRTVSVADHRGGRYLRNVADTYARTFYALDGNQTIISSARPEKLDSAVLLHQQTIEDISHEGYRAACYHQPDVSGRLSLLLQPSQDIWLSVNLYRDRRRGSFQPSEIALIEAFAPLIAQAAKHHYALCGQIQAGIPQLMLARVRGICPDLSKRELDVLCGVLEGRTAQEIGELMGVKASSVVTYQKRAFRRLGISSQRQLFALCLAPGKS</sequence>
<dbReference type="EMBL" id="FCON02000002">
    <property type="protein sequence ID" value="SAL15580.1"/>
    <property type="molecule type" value="Genomic_DNA"/>
</dbReference>
<gene>
    <name evidence="2" type="ORF">AWB68_00364</name>
</gene>
<dbReference type="GO" id="GO:0003677">
    <property type="term" value="F:DNA binding"/>
    <property type="evidence" value="ECO:0007669"/>
    <property type="project" value="InterPro"/>
</dbReference>
<accession>A0A158F987</accession>
<dbReference type="PROSITE" id="PS50043">
    <property type="entry name" value="HTH_LUXR_2"/>
    <property type="match status" value="1"/>
</dbReference>
<evidence type="ECO:0000313" key="2">
    <source>
        <dbReference type="EMBL" id="SAL15580.1"/>
    </source>
</evidence>
<dbReference type="Gene3D" id="1.10.10.10">
    <property type="entry name" value="Winged helix-like DNA-binding domain superfamily/Winged helix DNA-binding domain"/>
    <property type="match status" value="1"/>
</dbReference>
<evidence type="ECO:0000313" key="3">
    <source>
        <dbReference type="Proteomes" id="UP000054770"/>
    </source>
</evidence>
<dbReference type="Pfam" id="PF00196">
    <property type="entry name" value="GerE"/>
    <property type="match status" value="1"/>
</dbReference>
<protein>
    <submittedName>
        <fullName evidence="2">LuxR family transcriptional regulator</fullName>
    </submittedName>
</protein>
<dbReference type="Proteomes" id="UP000054770">
    <property type="component" value="Unassembled WGS sequence"/>
</dbReference>
<reference evidence="2" key="1">
    <citation type="submission" date="2016-01" db="EMBL/GenBank/DDBJ databases">
        <authorList>
            <person name="Peeters C."/>
        </authorList>
    </citation>
    <scope>NUCLEOTIDE SEQUENCE [LARGE SCALE GENOMIC DNA]</scope>
    <source>
        <strain evidence="2">LMG 22940</strain>
    </source>
</reference>
<dbReference type="InterPro" id="IPR016032">
    <property type="entry name" value="Sig_transdc_resp-reg_C-effctor"/>
</dbReference>
<dbReference type="OrthoDB" id="7009766at2"/>
<dbReference type="InterPro" id="IPR036388">
    <property type="entry name" value="WH-like_DNA-bd_sf"/>
</dbReference>
<dbReference type="PROSITE" id="PS00622">
    <property type="entry name" value="HTH_LUXR_1"/>
    <property type="match status" value="1"/>
</dbReference>
<dbReference type="GO" id="GO:0006355">
    <property type="term" value="P:regulation of DNA-templated transcription"/>
    <property type="evidence" value="ECO:0007669"/>
    <property type="project" value="InterPro"/>
</dbReference>
<organism evidence="2 3">
    <name type="scientific">Caballeronia choica</name>
    <dbReference type="NCBI Taxonomy" id="326476"/>
    <lineage>
        <taxon>Bacteria</taxon>
        <taxon>Pseudomonadati</taxon>
        <taxon>Pseudomonadota</taxon>
        <taxon>Betaproteobacteria</taxon>
        <taxon>Burkholderiales</taxon>
        <taxon>Burkholderiaceae</taxon>
        <taxon>Caballeronia</taxon>
    </lineage>
</organism>
<dbReference type="CDD" id="cd06170">
    <property type="entry name" value="LuxR_C_like"/>
    <property type="match status" value="1"/>
</dbReference>